<evidence type="ECO:0000256" key="1">
    <source>
        <dbReference type="ARBA" id="ARBA00022801"/>
    </source>
</evidence>
<dbReference type="Proteomes" id="UP001138757">
    <property type="component" value="Unassembled WGS sequence"/>
</dbReference>
<comment type="caution">
    <text evidence="4">The sequence shown here is derived from an EMBL/GenBank/DDBJ whole genome shotgun (WGS) entry which is preliminary data.</text>
</comment>
<dbReference type="PANTHER" id="PTHR47572">
    <property type="entry name" value="LIPOPROTEIN-RELATED"/>
    <property type="match status" value="1"/>
</dbReference>
<feature type="signal peptide" evidence="2">
    <location>
        <begin position="1"/>
        <end position="27"/>
    </location>
</feature>
<dbReference type="InterPro" id="IPR011042">
    <property type="entry name" value="6-blade_b-propeller_TolB-like"/>
</dbReference>
<evidence type="ECO:0000256" key="2">
    <source>
        <dbReference type="SAM" id="SignalP"/>
    </source>
</evidence>
<evidence type="ECO:0000313" key="5">
    <source>
        <dbReference type="Proteomes" id="UP001138757"/>
    </source>
</evidence>
<organism evidence="4 5">
    <name type="scientific">Sphingobium nicotianae</name>
    <dbReference type="NCBI Taxonomy" id="2782607"/>
    <lineage>
        <taxon>Bacteria</taxon>
        <taxon>Pseudomonadati</taxon>
        <taxon>Pseudomonadota</taxon>
        <taxon>Alphaproteobacteria</taxon>
        <taxon>Sphingomonadales</taxon>
        <taxon>Sphingomonadaceae</taxon>
        <taxon>Sphingobium</taxon>
    </lineage>
</organism>
<keyword evidence="5" id="KW-1185">Reference proteome</keyword>
<accession>A0A9X1DE45</accession>
<reference evidence="4" key="1">
    <citation type="submission" date="2021-05" db="EMBL/GenBank/DDBJ databases">
        <title>Genome of Sphingobium sp. strain.</title>
        <authorList>
            <person name="Fan R."/>
        </authorList>
    </citation>
    <scope>NUCLEOTIDE SEQUENCE</scope>
    <source>
        <strain evidence="4">H33</strain>
    </source>
</reference>
<dbReference type="EMBL" id="JAHGAW010000008">
    <property type="protein sequence ID" value="MBT2187878.1"/>
    <property type="molecule type" value="Genomic_DNA"/>
</dbReference>
<evidence type="ECO:0000259" key="3">
    <source>
        <dbReference type="Pfam" id="PF08450"/>
    </source>
</evidence>
<dbReference type="Pfam" id="PF08450">
    <property type="entry name" value="SGL"/>
    <property type="match status" value="1"/>
</dbReference>
<name>A0A9X1DE45_9SPHN</name>
<gene>
    <name evidence="4" type="ORF">KK488_13065</name>
</gene>
<dbReference type="InterPro" id="IPR051262">
    <property type="entry name" value="SMP-30/CGR1_Lactonase"/>
</dbReference>
<dbReference type="GO" id="GO:0016787">
    <property type="term" value="F:hydrolase activity"/>
    <property type="evidence" value="ECO:0007669"/>
    <property type="project" value="UniProtKB-KW"/>
</dbReference>
<dbReference type="PANTHER" id="PTHR47572:SF4">
    <property type="entry name" value="LACTONASE DRP35"/>
    <property type="match status" value="1"/>
</dbReference>
<dbReference type="RefSeq" id="WP_214624130.1">
    <property type="nucleotide sequence ID" value="NZ_JAHGAW010000008.1"/>
</dbReference>
<dbReference type="InterPro" id="IPR013658">
    <property type="entry name" value="SGL"/>
</dbReference>
<dbReference type="AlphaFoldDB" id="A0A9X1DE45"/>
<feature type="domain" description="SMP-30/Gluconolactonase/LRE-like region" evidence="3">
    <location>
        <begin position="145"/>
        <end position="356"/>
    </location>
</feature>
<protein>
    <submittedName>
        <fullName evidence="4">SMP-30/gluconolactonase/LRE family protein</fullName>
    </submittedName>
</protein>
<feature type="chain" id="PRO_5040937640" evidence="2">
    <location>
        <begin position="28"/>
        <end position="377"/>
    </location>
</feature>
<dbReference type="SUPFAM" id="SSF63829">
    <property type="entry name" value="Calcium-dependent phosphotriesterase"/>
    <property type="match status" value="1"/>
</dbReference>
<proteinExistence type="predicted"/>
<evidence type="ECO:0000313" key="4">
    <source>
        <dbReference type="EMBL" id="MBT2187878.1"/>
    </source>
</evidence>
<keyword evidence="1" id="KW-0378">Hydrolase</keyword>
<sequence length="377" mass="39954">MRRSISHLVSTALTTGAALFLSSAAHAQFGPQNRPMMRGDGPPAKAAPFRIEKKDAGLDALIAPDARLVEVAHGFGINEGVTWVPDGKDGYVLVSGLIDNVVYKMTLDGKVTALIEKAGYSGDDASNTGFQTRSGRAHVLLIGPSCTGLDSQGRILWCAPNDNNLMRLEKDGTRTVIAGPNADGDKHMQGPNDITVLKDDTIYITTNQFGFRNGKVPDGFTEPGVWRLKDGKLSMALSAKDLGAAPNGIIVSPDEKHMYLSAMFKLVQYDIQPDGTLANRKQLAEGDGIIDGMKVDVQGNIYSTGGAGPGVVRISAPDGKLLGLLRMPIDGSEPKRQLCATNLAFGGKDNKTLFIAGCDAVFSVPVKVPGIAQGPRR</sequence>
<keyword evidence="2" id="KW-0732">Signal</keyword>
<dbReference type="Gene3D" id="2.120.10.30">
    <property type="entry name" value="TolB, C-terminal domain"/>
    <property type="match status" value="1"/>
</dbReference>